<evidence type="ECO:0000256" key="2">
    <source>
        <dbReference type="SAM" id="Phobius"/>
    </source>
</evidence>
<dbReference type="AlphaFoldDB" id="I4B2K0"/>
<feature type="transmembrane region" description="Helical" evidence="2">
    <location>
        <begin position="211"/>
        <end position="233"/>
    </location>
</feature>
<feature type="transmembrane region" description="Helical" evidence="2">
    <location>
        <begin position="245"/>
        <end position="266"/>
    </location>
</feature>
<dbReference type="GO" id="GO:0016791">
    <property type="term" value="F:phosphatase activity"/>
    <property type="evidence" value="ECO:0007669"/>
    <property type="project" value="TreeGrafter"/>
</dbReference>
<keyword evidence="2" id="KW-0812">Transmembrane</keyword>
<dbReference type="InterPro" id="IPR036457">
    <property type="entry name" value="PPM-type-like_dom_sf"/>
</dbReference>
<feature type="transmembrane region" description="Helical" evidence="2">
    <location>
        <begin position="65"/>
        <end position="85"/>
    </location>
</feature>
<dbReference type="PANTHER" id="PTHR43156:SF2">
    <property type="entry name" value="STAGE II SPORULATION PROTEIN E"/>
    <property type="match status" value="1"/>
</dbReference>
<dbReference type="Proteomes" id="UP000006048">
    <property type="component" value="Chromosome"/>
</dbReference>
<dbReference type="Pfam" id="PF07228">
    <property type="entry name" value="SpoIIE"/>
    <property type="match status" value="1"/>
</dbReference>
<dbReference type="Gene3D" id="6.10.340.10">
    <property type="match status" value="1"/>
</dbReference>
<evidence type="ECO:0000313" key="4">
    <source>
        <dbReference type="EMBL" id="AFM11507.1"/>
    </source>
</evidence>
<feature type="transmembrane region" description="Helical" evidence="2">
    <location>
        <begin position="154"/>
        <end position="177"/>
    </location>
</feature>
<gene>
    <name evidence="4" type="ordered locus">Turpa_0856</name>
</gene>
<keyword evidence="1" id="KW-0378">Hydrolase</keyword>
<evidence type="ECO:0000313" key="5">
    <source>
        <dbReference type="Proteomes" id="UP000006048"/>
    </source>
</evidence>
<feature type="domain" description="PPM-type phosphatase" evidence="3">
    <location>
        <begin position="398"/>
        <end position="612"/>
    </location>
</feature>
<evidence type="ECO:0000259" key="3">
    <source>
        <dbReference type="SMART" id="SM00331"/>
    </source>
</evidence>
<keyword evidence="2" id="KW-1133">Transmembrane helix</keyword>
<dbReference type="STRING" id="869212.Turpa_0856"/>
<feature type="transmembrane region" description="Helical" evidence="2">
    <location>
        <begin position="37"/>
        <end position="59"/>
    </location>
</feature>
<organism evidence="4 5">
    <name type="scientific">Turneriella parva (strain ATCC BAA-1111 / DSM 21527 / NCTC 11395 / H)</name>
    <name type="common">Leptospira parva</name>
    <dbReference type="NCBI Taxonomy" id="869212"/>
    <lineage>
        <taxon>Bacteria</taxon>
        <taxon>Pseudomonadati</taxon>
        <taxon>Spirochaetota</taxon>
        <taxon>Spirochaetia</taxon>
        <taxon>Leptospirales</taxon>
        <taxon>Leptospiraceae</taxon>
        <taxon>Turneriella</taxon>
    </lineage>
</organism>
<dbReference type="InterPro" id="IPR052016">
    <property type="entry name" value="Bact_Sigma-Reg"/>
</dbReference>
<name>I4B2K0_TURPD</name>
<keyword evidence="5" id="KW-1185">Reference proteome</keyword>
<feature type="transmembrane region" description="Helical" evidence="2">
    <location>
        <begin position="130"/>
        <end position="148"/>
    </location>
</feature>
<dbReference type="EMBL" id="CP002959">
    <property type="protein sequence ID" value="AFM11507.1"/>
    <property type="molecule type" value="Genomic_DNA"/>
</dbReference>
<dbReference type="Gene3D" id="3.60.40.10">
    <property type="entry name" value="PPM-type phosphatase domain"/>
    <property type="match status" value="1"/>
</dbReference>
<dbReference type="SUPFAM" id="SSF48452">
    <property type="entry name" value="TPR-like"/>
    <property type="match status" value="1"/>
</dbReference>
<dbReference type="SMART" id="SM00331">
    <property type="entry name" value="PP2C_SIG"/>
    <property type="match status" value="1"/>
</dbReference>
<accession>I4B2K0</accession>
<dbReference type="InterPro" id="IPR011990">
    <property type="entry name" value="TPR-like_helical_dom_sf"/>
</dbReference>
<dbReference type="SUPFAM" id="SSF81606">
    <property type="entry name" value="PP2C-like"/>
    <property type="match status" value="1"/>
</dbReference>
<reference evidence="4 5" key="1">
    <citation type="submission" date="2012-06" db="EMBL/GenBank/DDBJ databases">
        <title>The complete chromosome of genome of Turneriella parva DSM 21527.</title>
        <authorList>
            <consortium name="US DOE Joint Genome Institute (JGI-PGF)"/>
            <person name="Lucas S."/>
            <person name="Han J."/>
            <person name="Lapidus A."/>
            <person name="Bruce D."/>
            <person name="Goodwin L."/>
            <person name="Pitluck S."/>
            <person name="Peters L."/>
            <person name="Kyrpides N."/>
            <person name="Mavromatis K."/>
            <person name="Ivanova N."/>
            <person name="Mikhailova N."/>
            <person name="Chertkov O."/>
            <person name="Detter J.C."/>
            <person name="Tapia R."/>
            <person name="Han C."/>
            <person name="Land M."/>
            <person name="Hauser L."/>
            <person name="Markowitz V."/>
            <person name="Cheng J.-F."/>
            <person name="Hugenholtz P."/>
            <person name="Woyke T."/>
            <person name="Wu D."/>
            <person name="Gronow S."/>
            <person name="Wellnitz S."/>
            <person name="Brambilla E."/>
            <person name="Klenk H.-P."/>
            <person name="Eisen J.A."/>
        </authorList>
    </citation>
    <scope>NUCLEOTIDE SEQUENCE [LARGE SCALE GENOMIC DNA]</scope>
    <source>
        <strain evidence="5">ATCC BAA-1111 / DSM 21527 / NCTC 11395 / H</strain>
    </source>
</reference>
<dbReference type="InterPro" id="IPR001932">
    <property type="entry name" value="PPM-type_phosphatase-like_dom"/>
</dbReference>
<keyword evidence="2" id="KW-0472">Membrane</keyword>
<dbReference type="KEGG" id="tpx:Turpa_0856"/>
<evidence type="ECO:0000256" key="1">
    <source>
        <dbReference type="ARBA" id="ARBA00022801"/>
    </source>
</evidence>
<dbReference type="Gene3D" id="1.25.40.10">
    <property type="entry name" value="Tetratricopeptide repeat domain"/>
    <property type="match status" value="1"/>
</dbReference>
<dbReference type="HOGENOM" id="CLU_022131_0_0_12"/>
<dbReference type="PANTHER" id="PTHR43156">
    <property type="entry name" value="STAGE II SPORULATION PROTEIN E-RELATED"/>
    <property type="match status" value="1"/>
</dbReference>
<protein>
    <submittedName>
        <fullName evidence="4">Stage II sporulation protein E</fullName>
    </submittedName>
</protein>
<sequence>MSSFPIYRRDKSHTVVAMPLLSPEFRRSPFFQLSWRLETFTSVIPIPTFVYFIMVTGAFEGEARIWAVAIAGIFAGGGTVIWGLAFRWFALKSLLGQLDALKAAASASDDEKIALRNKLLEYPYREGRVIIARWSVGVVAGALIYIGQMREVPWYALGVEVYSLLFVLPISYVMYIFMPESVLRPLLQEPVFAGLPAAGGSIRETSYFSRIMLSIAAVTITPIAIFGFILYTTVTGKNSFQHPEVHIVLLSLEALAAIVIVSYRIAKTVKLSIHDTNDVLQQLGKGDFKANSARATTDEFGRQAELIAVVARDLSKMYHEVKELNDTLEQKVITRTEELNNTLEEVRRLKLHQDGDYFLTSLLLKPLNTNYVKSDRLTVEFLQRQKKKFYFKGKPHDLGGDLCSAHTIRIRDREYTAFMNADAMGKSMQGAGGALVLGAVYYSIIERTRAVAAMQRLSPERWLKNTFLELHKVFESFDHSMLISLVLGIVDNDSGLLYYINAEHPWSILYRDGTATFIEQELYVRKLGMSAASGTIYIRIFELKPGDMLICGSDGRDDIMLPSPDGKPRMNEQEDLILETVRKADGELERIFELTQEIGEITDDFSLLKIRYYGDTMPETEKLAKRSASGRHYEAKNYAKAIAEGEAYLGNKPSDNEFMRFLSRCHRLAGNYDIAIDLCERLRLRLPQDTRNLINLAGLHLVKGDSERTRALIAEIRRLEPNAPALKKLEDAYERRLRNRAA</sequence>
<proteinExistence type="predicted"/>